<accession>A0A7X3LYE7</accession>
<dbReference type="Proteomes" id="UP000433101">
    <property type="component" value="Unassembled WGS sequence"/>
</dbReference>
<gene>
    <name evidence="7" type="ORF">GR183_20885</name>
</gene>
<dbReference type="RefSeq" id="WP_160777613.1">
    <property type="nucleotide sequence ID" value="NZ_WUMV01000010.1"/>
</dbReference>
<keyword evidence="5" id="KW-0472">Membrane</keyword>
<keyword evidence="2" id="KW-1003">Cell membrane</keyword>
<evidence type="ECO:0000313" key="8">
    <source>
        <dbReference type="Proteomes" id="UP000433101"/>
    </source>
</evidence>
<keyword evidence="4" id="KW-0808">Transferase</keyword>
<sequence>MKRKISGRDAALTIGLLLLLPAAWSLPRRAWPILAHAFASSARRFVNNNRSERIPNRIAEILPATKSKEEAEAVITGLAGEQVVMLMEMLRYYRPGKWEPAIEIEGRERIEEALQSGRGTIFWICPFVHMDIIAKAALKRSGVDFVHLLRTTHGLSETAFGERFLNWVMQKPEKAFTLRREVIDPKNAGMAALHLARVLKNGGSVWITAARSRHKNKADPIRVPFLDDTFDFAPGAATLALKTKANLFPVVTIREAGGAYRMVIGPNLNEPPAGKDDLPPRLIVRRYADFVSGYVAEYPRQWRGWFQL</sequence>
<dbReference type="PANTHER" id="PTHR30606">
    <property type="entry name" value="LIPID A BIOSYNTHESIS LAUROYL ACYLTRANSFERASE"/>
    <property type="match status" value="1"/>
</dbReference>
<evidence type="ECO:0000256" key="1">
    <source>
        <dbReference type="ARBA" id="ARBA00004533"/>
    </source>
</evidence>
<protein>
    <recommendedName>
        <fullName evidence="9">KDO2-lipid IV(A) lauroyltransferase</fullName>
    </recommendedName>
</protein>
<evidence type="ECO:0000256" key="3">
    <source>
        <dbReference type="ARBA" id="ARBA00022519"/>
    </source>
</evidence>
<evidence type="ECO:0000256" key="2">
    <source>
        <dbReference type="ARBA" id="ARBA00022475"/>
    </source>
</evidence>
<organism evidence="7 8">
    <name type="scientific">Stappia sediminis</name>
    <dbReference type="NCBI Taxonomy" id="2692190"/>
    <lineage>
        <taxon>Bacteria</taxon>
        <taxon>Pseudomonadati</taxon>
        <taxon>Pseudomonadota</taxon>
        <taxon>Alphaproteobacteria</taxon>
        <taxon>Hyphomicrobiales</taxon>
        <taxon>Stappiaceae</taxon>
        <taxon>Stappia</taxon>
    </lineage>
</organism>
<name>A0A7X3LYE7_9HYPH</name>
<evidence type="ECO:0008006" key="9">
    <source>
        <dbReference type="Google" id="ProtNLM"/>
    </source>
</evidence>
<dbReference type="EMBL" id="WUMV01000010">
    <property type="protein sequence ID" value="MXN67370.1"/>
    <property type="molecule type" value="Genomic_DNA"/>
</dbReference>
<comment type="subcellular location">
    <subcellularLocation>
        <location evidence="1">Cell inner membrane</location>
    </subcellularLocation>
</comment>
<dbReference type="PANTHER" id="PTHR30606:SF10">
    <property type="entry name" value="PHOSPHATIDYLINOSITOL MANNOSIDE ACYLTRANSFERASE"/>
    <property type="match status" value="1"/>
</dbReference>
<dbReference type="AlphaFoldDB" id="A0A7X3LYE7"/>
<keyword evidence="8" id="KW-1185">Reference proteome</keyword>
<dbReference type="GO" id="GO:0016746">
    <property type="term" value="F:acyltransferase activity"/>
    <property type="evidence" value="ECO:0007669"/>
    <property type="project" value="UniProtKB-KW"/>
</dbReference>
<dbReference type="InterPro" id="IPR004960">
    <property type="entry name" value="LipA_acyltrans"/>
</dbReference>
<comment type="caution">
    <text evidence="7">The sequence shown here is derived from an EMBL/GenBank/DDBJ whole genome shotgun (WGS) entry which is preliminary data.</text>
</comment>
<evidence type="ECO:0000256" key="4">
    <source>
        <dbReference type="ARBA" id="ARBA00022679"/>
    </source>
</evidence>
<dbReference type="GO" id="GO:0005886">
    <property type="term" value="C:plasma membrane"/>
    <property type="evidence" value="ECO:0007669"/>
    <property type="project" value="UniProtKB-SubCell"/>
</dbReference>
<proteinExistence type="predicted"/>
<evidence type="ECO:0000313" key="7">
    <source>
        <dbReference type="EMBL" id="MXN67370.1"/>
    </source>
</evidence>
<dbReference type="GO" id="GO:0009247">
    <property type="term" value="P:glycolipid biosynthetic process"/>
    <property type="evidence" value="ECO:0007669"/>
    <property type="project" value="UniProtKB-ARBA"/>
</dbReference>
<dbReference type="Pfam" id="PF03279">
    <property type="entry name" value="Lip_A_acyltrans"/>
    <property type="match status" value="1"/>
</dbReference>
<keyword evidence="3" id="KW-0997">Cell inner membrane</keyword>
<keyword evidence="6" id="KW-0012">Acyltransferase</keyword>
<evidence type="ECO:0000256" key="5">
    <source>
        <dbReference type="ARBA" id="ARBA00023136"/>
    </source>
</evidence>
<reference evidence="7 8" key="1">
    <citation type="submission" date="2019-12" db="EMBL/GenBank/DDBJ databases">
        <authorList>
            <person name="Li M."/>
        </authorList>
    </citation>
    <scope>NUCLEOTIDE SEQUENCE [LARGE SCALE GENOMIC DNA]</scope>
    <source>
        <strain evidence="7 8">GBMRC 2046</strain>
    </source>
</reference>
<evidence type="ECO:0000256" key="6">
    <source>
        <dbReference type="ARBA" id="ARBA00023315"/>
    </source>
</evidence>